<name>A0A9D5BKY6_PEA</name>
<keyword evidence="2" id="KW-1185">Reference proteome</keyword>
<proteinExistence type="predicted"/>
<dbReference type="EMBL" id="JAMSHJ010000001">
    <property type="protein sequence ID" value="KAI5445475.1"/>
    <property type="molecule type" value="Genomic_DNA"/>
</dbReference>
<dbReference type="Gramene" id="Psat01G0363500-T1">
    <property type="protein sequence ID" value="KAI5445475.1"/>
    <property type="gene ID" value="KIW84_013635"/>
</dbReference>
<comment type="caution">
    <text evidence="1">The sequence shown here is derived from an EMBL/GenBank/DDBJ whole genome shotgun (WGS) entry which is preliminary data.</text>
</comment>
<dbReference type="AlphaFoldDB" id="A0A9D5BKY6"/>
<evidence type="ECO:0000313" key="1">
    <source>
        <dbReference type="EMBL" id="KAI5445475.1"/>
    </source>
</evidence>
<reference evidence="1 2" key="1">
    <citation type="journal article" date="2022" name="Nat. Genet.">
        <title>Improved pea reference genome and pan-genome highlight genomic features and evolutionary characteristics.</title>
        <authorList>
            <person name="Yang T."/>
            <person name="Liu R."/>
            <person name="Luo Y."/>
            <person name="Hu S."/>
            <person name="Wang D."/>
            <person name="Wang C."/>
            <person name="Pandey M.K."/>
            <person name="Ge S."/>
            <person name="Xu Q."/>
            <person name="Li N."/>
            <person name="Li G."/>
            <person name="Huang Y."/>
            <person name="Saxena R.K."/>
            <person name="Ji Y."/>
            <person name="Li M."/>
            <person name="Yan X."/>
            <person name="He Y."/>
            <person name="Liu Y."/>
            <person name="Wang X."/>
            <person name="Xiang C."/>
            <person name="Varshney R.K."/>
            <person name="Ding H."/>
            <person name="Gao S."/>
            <person name="Zong X."/>
        </authorList>
    </citation>
    <scope>NUCLEOTIDE SEQUENCE [LARGE SCALE GENOMIC DNA]</scope>
    <source>
        <strain evidence="1 2">cv. Zhongwan 6</strain>
    </source>
</reference>
<accession>A0A9D5BKY6</accession>
<dbReference type="Proteomes" id="UP001058974">
    <property type="component" value="Chromosome 1"/>
</dbReference>
<protein>
    <submittedName>
        <fullName evidence="1">Uncharacterized protein</fullName>
    </submittedName>
</protein>
<sequence length="81" mass="9062">MNRQEWMEKLLGFEFEVVYKVGAKNKVVVSMSRQHGESESATMGFLEDKVVPVVDDDKNGGGTINMEEDVLANKNDVLTKV</sequence>
<gene>
    <name evidence="1" type="ORF">KIW84_013635</name>
</gene>
<organism evidence="1 2">
    <name type="scientific">Pisum sativum</name>
    <name type="common">Garden pea</name>
    <name type="synonym">Lathyrus oleraceus</name>
    <dbReference type="NCBI Taxonomy" id="3888"/>
    <lineage>
        <taxon>Eukaryota</taxon>
        <taxon>Viridiplantae</taxon>
        <taxon>Streptophyta</taxon>
        <taxon>Embryophyta</taxon>
        <taxon>Tracheophyta</taxon>
        <taxon>Spermatophyta</taxon>
        <taxon>Magnoliopsida</taxon>
        <taxon>eudicotyledons</taxon>
        <taxon>Gunneridae</taxon>
        <taxon>Pentapetalae</taxon>
        <taxon>rosids</taxon>
        <taxon>fabids</taxon>
        <taxon>Fabales</taxon>
        <taxon>Fabaceae</taxon>
        <taxon>Papilionoideae</taxon>
        <taxon>50 kb inversion clade</taxon>
        <taxon>NPAAA clade</taxon>
        <taxon>Hologalegina</taxon>
        <taxon>IRL clade</taxon>
        <taxon>Fabeae</taxon>
        <taxon>Lathyrus</taxon>
    </lineage>
</organism>
<evidence type="ECO:0000313" key="2">
    <source>
        <dbReference type="Proteomes" id="UP001058974"/>
    </source>
</evidence>